<evidence type="ECO:0000256" key="1">
    <source>
        <dbReference type="ARBA" id="ARBA00006594"/>
    </source>
</evidence>
<sequence>MPVLTLDQLESHLWKAADILRGSVDASDYKHYIFGLLFYKRLCDVWEEEYEDRMKQYGDAALAADPDEHRFHIPDGHFWKDVRKHTTNIGEHLNAAFHAIEDANHRLRGVFQDVDFNNKERFPDAVLEKLLQHFETHRLRKVDVEPDVLGQAYEYLIAQFADDAGKKGGEFYTPKMVVRLIVECLQPEEGMSIYDPTCGSGGMLLEAFHHIERQGRNPRSLSLFGQERNLNTWAIAQMNLFLHDIDDASVARGDTLIDPKHLIGDSKAIRTFDRVLANPPFSLKQWGHEVWSNGDSYARDLYGCPPKSYGDLAFVQHMVASLKEDGMLGVVLPHGILFRGGAEGRIREGMLKDDIIEAVIGLAPNLFYGAGIPACILIVRKSKPADRKGKVLFVNGVEQFVEGKAQNRLSDENVATLAAAFHGYADIDRLARVVPMDEIAANDHNLNISRYVHVTEDEEDLDVAEEVEKLLELREQRDTAEAKMMGFLRELGYLPEGA</sequence>
<dbReference type="InterPro" id="IPR022749">
    <property type="entry name" value="D12N6_MeTrfase_N"/>
</dbReference>
<dbReference type="RefSeq" id="WP_097281684.1">
    <property type="nucleotide sequence ID" value="NZ_OCNJ01000019.1"/>
</dbReference>
<dbReference type="AlphaFoldDB" id="A0A286H136"/>
<dbReference type="GO" id="GO:0009007">
    <property type="term" value="F:site-specific DNA-methyltransferase (adenine-specific) activity"/>
    <property type="evidence" value="ECO:0007669"/>
    <property type="project" value="UniProtKB-EC"/>
</dbReference>
<evidence type="ECO:0000256" key="2">
    <source>
        <dbReference type="ARBA" id="ARBA00011900"/>
    </source>
</evidence>
<organism evidence="11 12">
    <name type="scientific">Caenispirillum bisanense</name>
    <dbReference type="NCBI Taxonomy" id="414052"/>
    <lineage>
        <taxon>Bacteria</taxon>
        <taxon>Pseudomonadati</taxon>
        <taxon>Pseudomonadota</taxon>
        <taxon>Alphaproteobacteria</taxon>
        <taxon>Rhodospirillales</taxon>
        <taxon>Novispirillaceae</taxon>
        <taxon>Caenispirillum</taxon>
    </lineage>
</organism>
<keyword evidence="6" id="KW-0680">Restriction system</keyword>
<comment type="catalytic activity">
    <reaction evidence="7">
        <text>a 2'-deoxyadenosine in DNA + S-adenosyl-L-methionine = an N(6)-methyl-2'-deoxyadenosine in DNA + S-adenosyl-L-homocysteine + H(+)</text>
        <dbReference type="Rhea" id="RHEA:15197"/>
        <dbReference type="Rhea" id="RHEA-COMP:12418"/>
        <dbReference type="Rhea" id="RHEA-COMP:12419"/>
        <dbReference type="ChEBI" id="CHEBI:15378"/>
        <dbReference type="ChEBI" id="CHEBI:57856"/>
        <dbReference type="ChEBI" id="CHEBI:59789"/>
        <dbReference type="ChEBI" id="CHEBI:90615"/>
        <dbReference type="ChEBI" id="CHEBI:90616"/>
        <dbReference type="EC" id="2.1.1.72"/>
    </reaction>
</comment>
<evidence type="ECO:0000313" key="12">
    <source>
        <dbReference type="Proteomes" id="UP000219621"/>
    </source>
</evidence>
<proteinExistence type="inferred from homology"/>
<evidence type="ECO:0000256" key="8">
    <source>
        <dbReference type="SAM" id="Coils"/>
    </source>
</evidence>
<evidence type="ECO:0000259" key="9">
    <source>
        <dbReference type="Pfam" id="PF02384"/>
    </source>
</evidence>
<dbReference type="Pfam" id="PF12161">
    <property type="entry name" value="HsdM_N"/>
    <property type="match status" value="1"/>
</dbReference>
<feature type="domain" description="DNA methylase adenine-specific" evidence="9">
    <location>
        <begin position="146"/>
        <end position="459"/>
    </location>
</feature>
<keyword evidence="4" id="KW-0808">Transferase</keyword>
<dbReference type="OrthoDB" id="9806213at2"/>
<evidence type="ECO:0000256" key="4">
    <source>
        <dbReference type="ARBA" id="ARBA00022679"/>
    </source>
</evidence>
<protein>
    <recommendedName>
        <fullName evidence="2">site-specific DNA-methyltransferase (adenine-specific)</fullName>
        <ecNumber evidence="2">2.1.1.72</ecNumber>
    </recommendedName>
</protein>
<dbReference type="PANTHER" id="PTHR42933">
    <property type="entry name" value="SLR6095 PROTEIN"/>
    <property type="match status" value="1"/>
</dbReference>
<comment type="similarity">
    <text evidence="1">Belongs to the N(4)/N(6)-methyltransferase family.</text>
</comment>
<name>A0A286H136_9PROT</name>
<keyword evidence="3" id="KW-0489">Methyltransferase</keyword>
<keyword evidence="5" id="KW-0949">S-adenosyl-L-methionine</keyword>
<feature type="domain" description="N6 adenine-specific DNA methyltransferase N-terminal" evidence="10">
    <location>
        <begin position="9"/>
        <end position="134"/>
    </location>
</feature>
<dbReference type="EMBL" id="OCNJ01000019">
    <property type="protein sequence ID" value="SOE01500.1"/>
    <property type="molecule type" value="Genomic_DNA"/>
</dbReference>
<feature type="coiled-coil region" evidence="8">
    <location>
        <begin position="463"/>
        <end position="490"/>
    </location>
</feature>
<dbReference type="Pfam" id="PF02384">
    <property type="entry name" value="N6_Mtase"/>
    <property type="match status" value="1"/>
</dbReference>
<dbReference type="PRINTS" id="PR00507">
    <property type="entry name" value="N12N6MTFRASE"/>
</dbReference>
<dbReference type="InterPro" id="IPR051537">
    <property type="entry name" value="DNA_Adenine_Mtase"/>
</dbReference>
<dbReference type="GO" id="GO:0032259">
    <property type="term" value="P:methylation"/>
    <property type="evidence" value="ECO:0007669"/>
    <property type="project" value="UniProtKB-KW"/>
</dbReference>
<dbReference type="InterPro" id="IPR038333">
    <property type="entry name" value="T1MK-like_N_sf"/>
</dbReference>
<dbReference type="GO" id="GO:0009307">
    <property type="term" value="P:DNA restriction-modification system"/>
    <property type="evidence" value="ECO:0007669"/>
    <property type="project" value="UniProtKB-KW"/>
</dbReference>
<dbReference type="InterPro" id="IPR003356">
    <property type="entry name" value="DNA_methylase_A-5"/>
</dbReference>
<dbReference type="GO" id="GO:0008170">
    <property type="term" value="F:N-methyltransferase activity"/>
    <property type="evidence" value="ECO:0007669"/>
    <property type="project" value="InterPro"/>
</dbReference>
<keyword evidence="12" id="KW-1185">Reference proteome</keyword>
<evidence type="ECO:0000256" key="3">
    <source>
        <dbReference type="ARBA" id="ARBA00022603"/>
    </source>
</evidence>
<evidence type="ECO:0000256" key="6">
    <source>
        <dbReference type="ARBA" id="ARBA00022747"/>
    </source>
</evidence>
<dbReference type="Gene3D" id="3.40.50.150">
    <property type="entry name" value="Vaccinia Virus protein VP39"/>
    <property type="match status" value="1"/>
</dbReference>
<accession>A0A286H136</accession>
<dbReference type="SUPFAM" id="SSF53335">
    <property type="entry name" value="S-adenosyl-L-methionine-dependent methyltransferases"/>
    <property type="match status" value="1"/>
</dbReference>
<gene>
    <name evidence="11" type="ORF">SAMN05421508_1195</name>
</gene>
<dbReference type="Gene3D" id="1.20.1260.30">
    <property type="match status" value="1"/>
</dbReference>
<evidence type="ECO:0000256" key="7">
    <source>
        <dbReference type="ARBA" id="ARBA00047942"/>
    </source>
</evidence>
<dbReference type="InterPro" id="IPR029063">
    <property type="entry name" value="SAM-dependent_MTases_sf"/>
</dbReference>
<evidence type="ECO:0000313" key="11">
    <source>
        <dbReference type="EMBL" id="SOE01500.1"/>
    </source>
</evidence>
<dbReference type="Proteomes" id="UP000219621">
    <property type="component" value="Unassembled WGS sequence"/>
</dbReference>
<dbReference type="GO" id="GO:0003677">
    <property type="term" value="F:DNA binding"/>
    <property type="evidence" value="ECO:0007669"/>
    <property type="project" value="InterPro"/>
</dbReference>
<evidence type="ECO:0000256" key="5">
    <source>
        <dbReference type="ARBA" id="ARBA00022691"/>
    </source>
</evidence>
<keyword evidence="8" id="KW-0175">Coiled coil</keyword>
<dbReference type="PANTHER" id="PTHR42933:SF3">
    <property type="entry name" value="TYPE I RESTRICTION ENZYME MJAVIII METHYLASE SUBUNIT"/>
    <property type="match status" value="1"/>
</dbReference>
<evidence type="ECO:0000259" key="10">
    <source>
        <dbReference type="Pfam" id="PF12161"/>
    </source>
</evidence>
<reference evidence="11 12" key="1">
    <citation type="submission" date="2017-09" db="EMBL/GenBank/DDBJ databases">
        <authorList>
            <person name="Ehlers B."/>
            <person name="Leendertz F.H."/>
        </authorList>
    </citation>
    <scope>NUCLEOTIDE SEQUENCE [LARGE SCALE GENOMIC DNA]</scope>
    <source>
        <strain evidence="11 12">USBA 140</strain>
    </source>
</reference>
<dbReference type="EC" id="2.1.1.72" evidence="2"/>